<keyword evidence="3" id="KW-1185">Reference proteome</keyword>
<dbReference type="SUPFAM" id="SSF52266">
    <property type="entry name" value="SGNH hydrolase"/>
    <property type="match status" value="1"/>
</dbReference>
<name>G7Q4E6_9BACT</name>
<dbReference type="eggNOG" id="COG2845">
    <property type="taxonomic scope" value="Bacteria"/>
</dbReference>
<proteinExistence type="predicted"/>
<dbReference type="Pfam" id="PF04311">
    <property type="entry name" value="DUF459"/>
    <property type="match status" value="1"/>
</dbReference>
<dbReference type="STRING" id="694327.DFW101_1000"/>
<reference evidence="3" key="1">
    <citation type="journal article" date="2015" name="Genome Announc.">
        <title>High-Quality Draft Genome Sequence of Desulfovibrio carbinoliphilus FW-101-2B, an Organic Acid-Oxidizing Sulfate-Reducing Bacterium Isolated from Uranium(VI)-Contaminated Groundwater.</title>
        <authorList>
            <person name="Ramsay B.D."/>
            <person name="Hwang C."/>
            <person name="Woo H.L."/>
            <person name="Carroll S.L."/>
            <person name="Lucas S."/>
            <person name="Han J."/>
            <person name="Lapidus A.L."/>
            <person name="Cheng J.F."/>
            <person name="Goodwin L.A."/>
            <person name="Pitluck S."/>
            <person name="Peters L."/>
            <person name="Chertkov O."/>
            <person name="Held B."/>
            <person name="Detter J.C."/>
            <person name="Han C.S."/>
            <person name="Tapia R."/>
            <person name="Land M.L."/>
            <person name="Hauser L.J."/>
            <person name="Kyrpides N.C."/>
            <person name="Ivanova N.N."/>
            <person name="Mikhailova N."/>
            <person name="Pagani I."/>
            <person name="Woyke T."/>
            <person name="Arkin A.P."/>
            <person name="Dehal P."/>
            <person name="Chivian D."/>
            <person name="Criddle C.S."/>
            <person name="Wu W."/>
            <person name="Chakraborty R."/>
            <person name="Hazen T.C."/>
            <person name="Fields M.W."/>
        </authorList>
    </citation>
    <scope>NUCLEOTIDE SEQUENCE [LARGE SCALE GENOMIC DNA]</scope>
    <source>
        <strain evidence="3">FW-101-2B</strain>
    </source>
</reference>
<dbReference type="Gene3D" id="3.40.50.1110">
    <property type="entry name" value="SGNH hydrolase"/>
    <property type="match status" value="1"/>
</dbReference>
<dbReference type="HOGENOM" id="CLU_958854_0_0_7"/>
<dbReference type="OrthoDB" id="445620at2"/>
<sequence length="273" mass="29284">MVASMRQFPPFLWHRHTPRTLQRLSIALTAGLILALAPGAWAGKKGAARQPEPARQVAAPSPQACPPAGTSGASGQPPQKVLIVGDSFAVGLGLTMEQSLRTAGPVVLASRGKTSTGLESPHFYDWEKALADFLIAEKPDILLVMLGGNDAKNGRGTPQWSHDFEAKAHRFLEIAGRHKVRVYWVGLPPMREKSFSQRAWTANEAMRAACATATSCRFIDSWDLFADKSGNFCAKKTVAGKAVALRGKDGVHFTAAGCKLLTDHIATGMTTAR</sequence>
<dbReference type="GO" id="GO:0016788">
    <property type="term" value="F:hydrolase activity, acting on ester bonds"/>
    <property type="evidence" value="ECO:0007669"/>
    <property type="project" value="UniProtKB-ARBA"/>
</dbReference>
<dbReference type="PANTHER" id="PTHR30383">
    <property type="entry name" value="THIOESTERASE 1/PROTEASE 1/LYSOPHOSPHOLIPASE L1"/>
    <property type="match status" value="1"/>
</dbReference>
<protein>
    <submittedName>
        <fullName evidence="2">Uncharacterized protein</fullName>
    </submittedName>
</protein>
<feature type="region of interest" description="Disordered" evidence="1">
    <location>
        <begin position="45"/>
        <end position="77"/>
    </location>
</feature>
<evidence type="ECO:0000256" key="1">
    <source>
        <dbReference type="SAM" id="MobiDB-lite"/>
    </source>
</evidence>
<dbReference type="EMBL" id="CM001368">
    <property type="protein sequence ID" value="EHJ47014.1"/>
    <property type="molecule type" value="Genomic_DNA"/>
</dbReference>
<dbReference type="InterPro" id="IPR036514">
    <property type="entry name" value="SGNH_hydro_sf"/>
</dbReference>
<evidence type="ECO:0000313" key="2">
    <source>
        <dbReference type="EMBL" id="EHJ47014.1"/>
    </source>
</evidence>
<evidence type="ECO:0000313" key="3">
    <source>
        <dbReference type="Proteomes" id="UP000004662"/>
    </source>
</evidence>
<gene>
    <name evidence="2" type="ORF">DFW101_1000</name>
</gene>
<accession>G7Q4E6</accession>
<dbReference type="AlphaFoldDB" id="G7Q4E6"/>
<dbReference type="InterPro" id="IPR051532">
    <property type="entry name" value="Ester_Hydrolysis_Enzymes"/>
</dbReference>
<dbReference type="InterPro" id="IPR007407">
    <property type="entry name" value="DUF459"/>
</dbReference>
<organism evidence="2 3">
    <name type="scientific">Solidesulfovibrio carbinoliphilus subsp. oakridgensis</name>
    <dbReference type="NCBI Taxonomy" id="694327"/>
    <lineage>
        <taxon>Bacteria</taxon>
        <taxon>Pseudomonadati</taxon>
        <taxon>Thermodesulfobacteriota</taxon>
        <taxon>Desulfovibrionia</taxon>
        <taxon>Desulfovibrionales</taxon>
        <taxon>Desulfovibrionaceae</taxon>
        <taxon>Solidesulfovibrio</taxon>
    </lineage>
</organism>
<dbReference type="Proteomes" id="UP000004662">
    <property type="component" value="Chromosome"/>
</dbReference>